<dbReference type="PANTHER" id="PTHR43090:SF2">
    <property type="entry name" value="1-(5-PHOSPHORIBOSYL)-5-[(5-PHOSPHORIBOSYLAMINO)METHYLIDENEAMINO] IMIDAZOLE-4-CARBOXAMIDE ISOMERASE"/>
    <property type="match status" value="1"/>
</dbReference>
<dbReference type="OrthoDB" id="9807749at2"/>
<proteinExistence type="inferred from homology"/>
<protein>
    <recommendedName>
        <fullName evidence="9">1-(5-phosphoribosyl)-5-[(5-phosphoribosylamino)methylideneamino] imidazole-4-carboxamide isomerase</fullName>
        <ecNumber evidence="9">5.3.1.16</ecNumber>
    </recommendedName>
    <alternativeName>
        <fullName evidence="9">Phosphoribosylformimino-5-aminoimidazole carboxamide ribotide isomerase</fullName>
    </alternativeName>
</protein>
<name>A0A1Q5PK65_9ACTO</name>
<dbReference type="EC" id="5.3.1.16" evidence="9"/>
<dbReference type="InterPro" id="IPR023016">
    <property type="entry name" value="HisA/PriA"/>
</dbReference>
<keyword evidence="5 9" id="KW-0963">Cytoplasm</keyword>
<evidence type="ECO:0000256" key="8">
    <source>
        <dbReference type="ARBA" id="ARBA00023235"/>
    </source>
</evidence>
<accession>A0A1Q5PK65</accession>
<dbReference type="CDD" id="cd04732">
    <property type="entry name" value="HisA"/>
    <property type="match status" value="1"/>
</dbReference>
<dbReference type="HAMAP" id="MF_01014">
    <property type="entry name" value="HisA"/>
    <property type="match status" value="1"/>
</dbReference>
<comment type="subcellular location">
    <subcellularLocation>
        <location evidence="2 9">Cytoplasm</location>
    </subcellularLocation>
</comment>
<gene>
    <name evidence="9" type="primary">hisA</name>
    <name evidence="11" type="ORF">BSR29_07100</name>
</gene>
<evidence type="ECO:0000313" key="12">
    <source>
        <dbReference type="Proteomes" id="UP000186785"/>
    </source>
</evidence>
<dbReference type="Proteomes" id="UP000186785">
    <property type="component" value="Unassembled WGS sequence"/>
</dbReference>
<dbReference type="AlphaFoldDB" id="A0A1Q5PK65"/>
<dbReference type="GO" id="GO:0000162">
    <property type="term" value="P:L-tryptophan biosynthetic process"/>
    <property type="evidence" value="ECO:0007669"/>
    <property type="project" value="TreeGrafter"/>
</dbReference>
<dbReference type="InterPro" id="IPR011060">
    <property type="entry name" value="RibuloseP-bd_barrel"/>
</dbReference>
<evidence type="ECO:0000256" key="2">
    <source>
        <dbReference type="ARBA" id="ARBA00004496"/>
    </source>
</evidence>
<comment type="catalytic activity">
    <reaction evidence="1 9">
        <text>1-(5-phospho-beta-D-ribosyl)-5-[(5-phospho-beta-D-ribosylamino)methylideneamino]imidazole-4-carboxamide = 5-[(5-phospho-1-deoxy-D-ribulos-1-ylimino)methylamino]-1-(5-phospho-beta-D-ribosyl)imidazole-4-carboxamide</text>
        <dbReference type="Rhea" id="RHEA:15469"/>
        <dbReference type="ChEBI" id="CHEBI:58435"/>
        <dbReference type="ChEBI" id="CHEBI:58525"/>
        <dbReference type="EC" id="5.3.1.16"/>
    </reaction>
</comment>
<evidence type="ECO:0000256" key="10">
    <source>
        <dbReference type="RuleBase" id="RU003657"/>
    </source>
</evidence>
<keyword evidence="12" id="KW-1185">Reference proteome</keyword>
<dbReference type="FunFam" id="3.20.20.70:FF:000009">
    <property type="entry name" value="1-(5-phosphoribosyl)-5-[(5-phosphoribosylamino)methylideneamino] imidazole-4-carboxamide isomerase"/>
    <property type="match status" value="1"/>
</dbReference>
<dbReference type="UniPathway" id="UPA00031">
    <property type="reaction ID" value="UER00009"/>
</dbReference>
<dbReference type="Pfam" id="PF00977">
    <property type="entry name" value="His_biosynth"/>
    <property type="match status" value="1"/>
</dbReference>
<evidence type="ECO:0000256" key="4">
    <source>
        <dbReference type="ARBA" id="ARBA00009667"/>
    </source>
</evidence>
<evidence type="ECO:0000256" key="6">
    <source>
        <dbReference type="ARBA" id="ARBA00022605"/>
    </source>
</evidence>
<dbReference type="InterPro" id="IPR013785">
    <property type="entry name" value="Aldolase_TIM"/>
</dbReference>
<sequence>MFELLPAIDVMRGRSVRLQQGQTQGAQAVGDPRLTFQDFVRQGAQWVHLVDLDAAFGRGDNRALLQELIAISPLQVQISGGLNSALDLDWALTTGAELVNLSAVALLGHPDWLERIFKHYPERLAVALDVRDGHVRPRGTKTDLGPWEQVVEQLNQLGCRRLNVTDVERDGALSGPNLELLSQVCANTDAKVISSGGAASLSDIEDLKALQPQGLGGLIVGKALYEGKFGLREALETCR</sequence>
<evidence type="ECO:0000256" key="9">
    <source>
        <dbReference type="HAMAP-Rule" id="MF_01014"/>
    </source>
</evidence>
<dbReference type="Gene3D" id="3.20.20.70">
    <property type="entry name" value="Aldolase class I"/>
    <property type="match status" value="1"/>
</dbReference>
<dbReference type="EMBL" id="MQSV01000005">
    <property type="protein sequence ID" value="OKL46582.1"/>
    <property type="molecule type" value="Genomic_DNA"/>
</dbReference>
<evidence type="ECO:0000256" key="1">
    <source>
        <dbReference type="ARBA" id="ARBA00000901"/>
    </source>
</evidence>
<evidence type="ECO:0000256" key="3">
    <source>
        <dbReference type="ARBA" id="ARBA00005133"/>
    </source>
</evidence>
<feature type="active site" description="Proton donor" evidence="9">
    <location>
        <position position="129"/>
    </location>
</feature>
<comment type="pathway">
    <text evidence="3 9">Amino-acid biosynthesis; L-histidine biosynthesis; L-histidine from 5-phospho-alpha-D-ribose 1-diphosphate: step 4/9.</text>
</comment>
<dbReference type="PANTHER" id="PTHR43090">
    <property type="entry name" value="1-(5-PHOSPHORIBOSYL)-5-[(5-PHOSPHORIBOSYLAMINO)METHYLIDENEAMINO] IMIDAZOLE-4-CARBOXAMIDE ISOMERASE"/>
    <property type="match status" value="1"/>
</dbReference>
<dbReference type="RefSeq" id="WP_073709607.1">
    <property type="nucleotide sequence ID" value="NZ_MQSU01000003.1"/>
</dbReference>
<comment type="similarity">
    <text evidence="4 9 10">Belongs to the HisA/HisF family.</text>
</comment>
<keyword evidence="8 9" id="KW-0413">Isomerase</keyword>
<evidence type="ECO:0000313" key="11">
    <source>
        <dbReference type="EMBL" id="OKL46582.1"/>
    </source>
</evidence>
<keyword evidence="7 9" id="KW-0368">Histidine biosynthesis</keyword>
<dbReference type="STRING" id="1921764.BSR28_05180"/>
<feature type="active site" description="Proton acceptor" evidence="9">
    <location>
        <position position="9"/>
    </location>
</feature>
<dbReference type="GO" id="GO:0000105">
    <property type="term" value="P:L-histidine biosynthetic process"/>
    <property type="evidence" value="ECO:0007669"/>
    <property type="project" value="UniProtKB-UniRule"/>
</dbReference>
<reference evidence="11 12" key="1">
    <citation type="submission" date="2016-11" db="EMBL/GenBank/DDBJ databases">
        <title>Actinomyces gypaetusis sp. nov. isolated from the vulture Gypaetus barbatus in Qinghai Tibet Plateau China.</title>
        <authorList>
            <person name="Meng X."/>
        </authorList>
    </citation>
    <scope>NUCLEOTIDE SEQUENCE [LARGE SCALE GENOMIC DNA]</scope>
    <source>
        <strain evidence="11 12">VUL4_2</strain>
    </source>
</reference>
<dbReference type="SUPFAM" id="SSF51366">
    <property type="entry name" value="Ribulose-phoshate binding barrel"/>
    <property type="match status" value="1"/>
</dbReference>
<comment type="caution">
    <text evidence="11">The sequence shown here is derived from an EMBL/GenBank/DDBJ whole genome shotgun (WGS) entry which is preliminary data.</text>
</comment>
<organism evidence="11 12">
    <name type="scientific">Boudabousia liubingyangii</name>
    <dbReference type="NCBI Taxonomy" id="1921764"/>
    <lineage>
        <taxon>Bacteria</taxon>
        <taxon>Bacillati</taxon>
        <taxon>Actinomycetota</taxon>
        <taxon>Actinomycetes</taxon>
        <taxon>Actinomycetales</taxon>
        <taxon>Actinomycetaceae</taxon>
        <taxon>Boudabousia</taxon>
    </lineage>
</organism>
<evidence type="ECO:0000256" key="7">
    <source>
        <dbReference type="ARBA" id="ARBA00023102"/>
    </source>
</evidence>
<keyword evidence="6 9" id="KW-0028">Amino-acid biosynthesis</keyword>
<evidence type="ECO:0000256" key="5">
    <source>
        <dbReference type="ARBA" id="ARBA00022490"/>
    </source>
</evidence>
<dbReference type="InterPro" id="IPR006062">
    <property type="entry name" value="His_biosynth"/>
</dbReference>
<dbReference type="GO" id="GO:0005737">
    <property type="term" value="C:cytoplasm"/>
    <property type="evidence" value="ECO:0007669"/>
    <property type="project" value="UniProtKB-SubCell"/>
</dbReference>
<dbReference type="InterPro" id="IPR044524">
    <property type="entry name" value="Isoase_HisA-like"/>
</dbReference>
<dbReference type="GO" id="GO:0003949">
    <property type="term" value="F:1-(5-phosphoribosyl)-5-[(5-phosphoribosylamino)methylideneamino]imidazole-4-carboxamide isomerase activity"/>
    <property type="evidence" value="ECO:0007669"/>
    <property type="project" value="UniProtKB-UniRule"/>
</dbReference>